<proteinExistence type="predicted"/>
<dbReference type="Pfam" id="PF13338">
    <property type="entry name" value="AbiEi_4"/>
    <property type="match status" value="1"/>
</dbReference>
<organism evidence="3 4">
    <name type="scientific">Rhodococcoides kroppenstedtii</name>
    <dbReference type="NCBI Taxonomy" id="293050"/>
    <lineage>
        <taxon>Bacteria</taxon>
        <taxon>Bacillati</taxon>
        <taxon>Actinomycetota</taxon>
        <taxon>Actinomycetes</taxon>
        <taxon>Mycobacteriales</taxon>
        <taxon>Nocardiaceae</taxon>
        <taxon>Rhodococcoides</taxon>
    </lineage>
</organism>
<protein>
    <submittedName>
        <fullName evidence="3">Type IV toxin-antitoxin system AbiEi family antitoxin domain-containing protein</fullName>
    </submittedName>
</protein>
<dbReference type="SUPFAM" id="SSF52980">
    <property type="entry name" value="Restriction endonuclease-like"/>
    <property type="match status" value="1"/>
</dbReference>
<dbReference type="RefSeq" id="WP_068099594.1">
    <property type="nucleotide sequence ID" value="NZ_JABUKE010000007.1"/>
</dbReference>
<dbReference type="InterPro" id="IPR011335">
    <property type="entry name" value="Restrct_endonuc-II-like"/>
</dbReference>
<gene>
    <name evidence="3" type="ORF">HQ605_08215</name>
</gene>
<dbReference type="Pfam" id="PF04480">
    <property type="entry name" value="DUF559"/>
    <property type="match status" value="1"/>
</dbReference>
<evidence type="ECO:0000313" key="4">
    <source>
        <dbReference type="Proteomes" id="UP001520140"/>
    </source>
</evidence>
<evidence type="ECO:0000259" key="2">
    <source>
        <dbReference type="Pfam" id="PF13338"/>
    </source>
</evidence>
<evidence type="ECO:0000259" key="1">
    <source>
        <dbReference type="Pfam" id="PF04480"/>
    </source>
</evidence>
<dbReference type="EMBL" id="JABUKG010000007">
    <property type="protein sequence ID" value="MBY6320801.1"/>
    <property type="molecule type" value="Genomic_DNA"/>
</dbReference>
<dbReference type="Gene3D" id="3.40.960.10">
    <property type="entry name" value="VSR Endonuclease"/>
    <property type="match status" value="1"/>
</dbReference>
<comment type="caution">
    <text evidence="3">The sequence shown here is derived from an EMBL/GenBank/DDBJ whole genome shotgun (WGS) entry which is preliminary data.</text>
</comment>
<feature type="domain" description="DUF559" evidence="1">
    <location>
        <begin position="186"/>
        <end position="278"/>
    </location>
</feature>
<reference evidence="3 4" key="1">
    <citation type="submission" date="2020-06" db="EMBL/GenBank/DDBJ databases">
        <title>Taxonomy, biology and ecology of Rhodococcus bacteria occurring in California pistachio and other woody hosts as revealed by genome sequence analyses.</title>
        <authorList>
            <person name="Gai Y."/>
            <person name="Riely B."/>
        </authorList>
    </citation>
    <scope>NUCLEOTIDE SEQUENCE [LARGE SCALE GENOMIC DNA]</scope>
    <source>
        <strain evidence="3 4">BP-284</strain>
    </source>
</reference>
<evidence type="ECO:0000313" key="3">
    <source>
        <dbReference type="EMBL" id="MBY6320801.1"/>
    </source>
</evidence>
<name>A0ABS7NS06_9NOCA</name>
<dbReference type="InterPro" id="IPR007569">
    <property type="entry name" value="DUF559"/>
</dbReference>
<keyword evidence="4" id="KW-1185">Reference proteome</keyword>
<feature type="domain" description="AbiEi antitoxin N-terminal" evidence="2">
    <location>
        <begin position="2"/>
        <end position="46"/>
    </location>
</feature>
<dbReference type="Proteomes" id="UP001520140">
    <property type="component" value="Unassembled WGS sequence"/>
</dbReference>
<dbReference type="InterPro" id="IPR025159">
    <property type="entry name" value="AbiEi_N"/>
</dbReference>
<sequence>MIDRLLSSQDGVVTSTHARAAGLSADAIEWRVRSGRWRRVSRGVYVARDRPFTDAARARCAVWSTSHGVLTGTSAAFWLGITTHLPPRVEVTVPLTSSGRAVPGVVLRRRTLDAADIVEVRRLRVTGLALTVLEASAVLGQEVMDRQLQRNATVIALRRAQDRNRGRRGSPAAETLLRAAEGGARSEAERLAVRVLRAARLTGWVINHPFGPYIIDIAFPAQRVAIEIDGWAFHSDTRAFHHDRIRQNVLSASWTVLRYTWQDLTERPDAVAAEIRAFVHRVQ</sequence>
<accession>A0ABS7NS06</accession>